<dbReference type="AlphaFoldDB" id="A0A1I2EQ30"/>
<evidence type="ECO:0000313" key="2">
    <source>
        <dbReference type="Proteomes" id="UP000325289"/>
    </source>
</evidence>
<dbReference type="EMBL" id="FOMS01000029">
    <property type="protein sequence ID" value="SFE94737.1"/>
    <property type="molecule type" value="Genomic_DNA"/>
</dbReference>
<dbReference type="Proteomes" id="UP000325289">
    <property type="component" value="Unassembled WGS sequence"/>
</dbReference>
<reference evidence="1 2" key="1">
    <citation type="submission" date="2016-10" db="EMBL/GenBank/DDBJ databases">
        <authorList>
            <person name="Varghese N."/>
            <person name="Submissions S."/>
        </authorList>
    </citation>
    <scope>NUCLEOTIDE SEQUENCE [LARGE SCALE GENOMIC DNA]</scope>
    <source>
        <strain evidence="2">YIM D21,KCTC 23444,ACCC 10710</strain>
    </source>
</reference>
<gene>
    <name evidence="1" type="ORF">SAMN04515678_1294</name>
</gene>
<name>A0A1I2EQ30_9RHOB</name>
<sequence length="64" mass="6983">MRTSMTDTAKTEVQSRELSAEDRERIANALHGLVTLLGRAYAREMARGCDYGHDAAPQQGSQGC</sequence>
<evidence type="ECO:0000313" key="1">
    <source>
        <dbReference type="EMBL" id="SFE94737.1"/>
    </source>
</evidence>
<accession>A0A1I2EQ30</accession>
<keyword evidence="2" id="KW-1185">Reference proteome</keyword>
<organism evidence="1 2">
    <name type="scientific">Roseivivax sediminis</name>
    <dbReference type="NCBI Taxonomy" id="936889"/>
    <lineage>
        <taxon>Bacteria</taxon>
        <taxon>Pseudomonadati</taxon>
        <taxon>Pseudomonadota</taxon>
        <taxon>Alphaproteobacteria</taxon>
        <taxon>Rhodobacterales</taxon>
        <taxon>Roseobacteraceae</taxon>
        <taxon>Roseivivax</taxon>
    </lineage>
</organism>
<protein>
    <submittedName>
        <fullName evidence="1">Uncharacterized protein</fullName>
    </submittedName>
</protein>
<proteinExistence type="predicted"/>